<feature type="region of interest" description="Disordered" evidence="1">
    <location>
        <begin position="1"/>
        <end position="21"/>
    </location>
</feature>
<keyword evidence="3" id="KW-1185">Reference proteome</keyword>
<dbReference type="EMBL" id="LJIJ01008341">
    <property type="protein sequence ID" value="ODM86542.1"/>
    <property type="molecule type" value="Genomic_DNA"/>
</dbReference>
<dbReference type="Proteomes" id="UP000094527">
    <property type="component" value="Unassembled WGS sequence"/>
</dbReference>
<reference evidence="2 3" key="1">
    <citation type="journal article" date="2016" name="Genome Biol. Evol.">
        <title>Gene Family Evolution Reflects Adaptation to Soil Environmental Stressors in the Genome of the Collembolan Orchesella cincta.</title>
        <authorList>
            <person name="Faddeeva-Vakhrusheva A."/>
            <person name="Derks M.F."/>
            <person name="Anvar S.Y."/>
            <person name="Agamennone V."/>
            <person name="Suring W."/>
            <person name="Smit S."/>
            <person name="van Straalen N.M."/>
            <person name="Roelofs D."/>
        </authorList>
    </citation>
    <scope>NUCLEOTIDE SEQUENCE [LARGE SCALE GENOMIC DNA]</scope>
    <source>
        <tissue evidence="2">Mixed pool</tissue>
    </source>
</reference>
<evidence type="ECO:0008006" key="4">
    <source>
        <dbReference type="Google" id="ProtNLM"/>
    </source>
</evidence>
<feature type="compositionally biased region" description="Basic and acidic residues" evidence="1">
    <location>
        <begin position="80"/>
        <end position="90"/>
    </location>
</feature>
<dbReference type="AlphaFoldDB" id="A0A1D2M0Q3"/>
<gene>
    <name evidence="2" type="ORF">Ocin01_20141</name>
</gene>
<evidence type="ECO:0000313" key="2">
    <source>
        <dbReference type="EMBL" id="ODM86542.1"/>
    </source>
</evidence>
<organism evidence="2 3">
    <name type="scientific">Orchesella cincta</name>
    <name type="common">Springtail</name>
    <name type="synonym">Podura cincta</name>
    <dbReference type="NCBI Taxonomy" id="48709"/>
    <lineage>
        <taxon>Eukaryota</taxon>
        <taxon>Metazoa</taxon>
        <taxon>Ecdysozoa</taxon>
        <taxon>Arthropoda</taxon>
        <taxon>Hexapoda</taxon>
        <taxon>Collembola</taxon>
        <taxon>Entomobryomorpha</taxon>
        <taxon>Entomobryoidea</taxon>
        <taxon>Orchesellidae</taxon>
        <taxon>Orchesellinae</taxon>
        <taxon>Orchesella</taxon>
    </lineage>
</organism>
<proteinExistence type="predicted"/>
<evidence type="ECO:0000256" key="1">
    <source>
        <dbReference type="SAM" id="MobiDB-lite"/>
    </source>
</evidence>
<evidence type="ECO:0000313" key="3">
    <source>
        <dbReference type="Proteomes" id="UP000094527"/>
    </source>
</evidence>
<accession>A0A1D2M0Q3</accession>
<dbReference type="Gene3D" id="3.30.160.60">
    <property type="entry name" value="Classic Zinc Finger"/>
    <property type="match status" value="1"/>
</dbReference>
<feature type="compositionally biased region" description="Basic residues" evidence="1">
    <location>
        <begin position="110"/>
        <end position="126"/>
    </location>
</feature>
<sequence>MARMEEELKGRINESKDKEDDSYLGGIVRNQVILMDTFGGEEEQPSIGLWAGETDQCFAPNWLMTRTLTKLPRSFLSFKFKPDPERRNEEAPNILSEQVNQPSSNNRQRGSSKKRGRPRSIKTPYKKKRRRFYEANAVPCPNCNKDLSYIKFQSNRNRHIKDCTTGSIYTCDLCKASFTRLHALQPCFQTSWRK</sequence>
<protein>
    <recommendedName>
        <fullName evidence="4">C2H2-type domain-containing protein</fullName>
    </recommendedName>
</protein>
<feature type="region of interest" description="Disordered" evidence="1">
    <location>
        <begin position="79"/>
        <end position="126"/>
    </location>
</feature>
<feature type="compositionally biased region" description="Polar residues" evidence="1">
    <location>
        <begin position="95"/>
        <end position="106"/>
    </location>
</feature>
<name>A0A1D2M0Q3_ORCCI</name>
<comment type="caution">
    <text evidence="2">The sequence shown here is derived from an EMBL/GenBank/DDBJ whole genome shotgun (WGS) entry which is preliminary data.</text>
</comment>